<comment type="subcellular location">
    <subcellularLocation>
        <location evidence="8 9">Nucleus</location>
    </subcellularLocation>
</comment>
<organism evidence="12 13">
    <name type="scientific">Zingiber officinale</name>
    <name type="common">Ginger</name>
    <name type="synonym">Amomum zingiber</name>
    <dbReference type="NCBI Taxonomy" id="94328"/>
    <lineage>
        <taxon>Eukaryota</taxon>
        <taxon>Viridiplantae</taxon>
        <taxon>Streptophyta</taxon>
        <taxon>Embryophyta</taxon>
        <taxon>Tracheophyta</taxon>
        <taxon>Spermatophyta</taxon>
        <taxon>Magnoliopsida</taxon>
        <taxon>Liliopsida</taxon>
        <taxon>Zingiberales</taxon>
        <taxon>Zingiberaceae</taxon>
        <taxon>Zingiber</taxon>
    </lineage>
</organism>
<evidence type="ECO:0000256" key="10">
    <source>
        <dbReference type="SAM" id="MobiDB-lite"/>
    </source>
</evidence>
<dbReference type="GO" id="GO:0005634">
    <property type="term" value="C:nucleus"/>
    <property type="evidence" value="ECO:0007669"/>
    <property type="project" value="UniProtKB-SubCell"/>
</dbReference>
<keyword evidence="13" id="KW-1185">Reference proteome</keyword>
<dbReference type="InterPro" id="IPR003851">
    <property type="entry name" value="Znf_Dof"/>
</dbReference>
<evidence type="ECO:0000256" key="6">
    <source>
        <dbReference type="ARBA" id="ARBA00023163"/>
    </source>
</evidence>
<keyword evidence="2 8" id="KW-0863">Zinc-finger</keyword>
<dbReference type="EMBL" id="JACMSC010000022">
    <property type="protein sequence ID" value="KAG6469301.1"/>
    <property type="molecule type" value="Genomic_DNA"/>
</dbReference>
<keyword evidence="1 9" id="KW-0479">Metal-binding</keyword>
<evidence type="ECO:0000313" key="12">
    <source>
        <dbReference type="EMBL" id="KAG6469301.1"/>
    </source>
</evidence>
<name>A0A8J5C215_ZINOF</name>
<keyword evidence="5 8" id="KW-0238">DNA-binding</keyword>
<gene>
    <name evidence="12" type="ORF">ZIOFF_074009</name>
</gene>
<evidence type="ECO:0000256" key="3">
    <source>
        <dbReference type="ARBA" id="ARBA00022833"/>
    </source>
</evidence>
<dbReference type="GO" id="GO:0008270">
    <property type="term" value="F:zinc ion binding"/>
    <property type="evidence" value="ECO:0007669"/>
    <property type="project" value="UniProtKB-KW"/>
</dbReference>
<evidence type="ECO:0000256" key="2">
    <source>
        <dbReference type="ARBA" id="ARBA00022771"/>
    </source>
</evidence>
<dbReference type="InterPro" id="IPR045174">
    <property type="entry name" value="Dof"/>
</dbReference>
<proteinExistence type="predicted"/>
<dbReference type="PROSITE" id="PS50884">
    <property type="entry name" value="ZF_DOF_2"/>
    <property type="match status" value="1"/>
</dbReference>
<keyword evidence="6 9" id="KW-0804">Transcription</keyword>
<evidence type="ECO:0000256" key="5">
    <source>
        <dbReference type="ARBA" id="ARBA00023125"/>
    </source>
</evidence>
<feature type="region of interest" description="Disordered" evidence="10">
    <location>
        <begin position="1"/>
        <end position="25"/>
    </location>
</feature>
<protein>
    <recommendedName>
        <fullName evidence="9">Dof zinc finger protein</fullName>
    </recommendedName>
</protein>
<evidence type="ECO:0000259" key="11">
    <source>
        <dbReference type="PROSITE" id="PS50884"/>
    </source>
</evidence>
<feature type="region of interest" description="Disordered" evidence="10">
    <location>
        <begin position="62"/>
        <end position="94"/>
    </location>
</feature>
<dbReference type="Proteomes" id="UP000734854">
    <property type="component" value="Unassembled WGS sequence"/>
</dbReference>
<comment type="caution">
    <text evidence="12">The sequence shown here is derived from an EMBL/GenBank/DDBJ whole genome shotgun (WGS) entry which is preliminary data.</text>
</comment>
<evidence type="ECO:0000313" key="13">
    <source>
        <dbReference type="Proteomes" id="UP000734854"/>
    </source>
</evidence>
<evidence type="ECO:0000256" key="7">
    <source>
        <dbReference type="ARBA" id="ARBA00023242"/>
    </source>
</evidence>
<evidence type="ECO:0000256" key="8">
    <source>
        <dbReference type="PROSITE-ProRule" id="PRU00071"/>
    </source>
</evidence>
<evidence type="ECO:0000256" key="9">
    <source>
        <dbReference type="RuleBase" id="RU369094"/>
    </source>
</evidence>
<accession>A0A8J5C215</accession>
<keyword evidence="4 9" id="KW-0805">Transcription regulation</keyword>
<dbReference type="GO" id="GO:0003677">
    <property type="term" value="F:DNA binding"/>
    <property type="evidence" value="ECO:0007669"/>
    <property type="project" value="UniProtKB-UniRule"/>
</dbReference>
<feature type="domain" description="Dof-type" evidence="11">
    <location>
        <begin position="25"/>
        <end position="79"/>
    </location>
</feature>
<dbReference type="PANTHER" id="PTHR31992">
    <property type="entry name" value="DOF ZINC FINGER PROTEIN DOF1.4-RELATED"/>
    <property type="match status" value="1"/>
</dbReference>
<dbReference type="GO" id="GO:0003700">
    <property type="term" value="F:DNA-binding transcription factor activity"/>
    <property type="evidence" value="ECO:0007669"/>
    <property type="project" value="UniProtKB-UniRule"/>
</dbReference>
<keyword evidence="7 8" id="KW-0539">Nucleus</keyword>
<dbReference type="Pfam" id="PF02701">
    <property type="entry name" value="Zn_ribbon_Dof"/>
    <property type="match status" value="1"/>
</dbReference>
<evidence type="ECO:0000256" key="1">
    <source>
        <dbReference type="ARBA" id="ARBA00022723"/>
    </source>
</evidence>
<evidence type="ECO:0000256" key="4">
    <source>
        <dbReference type="ARBA" id="ARBA00023015"/>
    </source>
</evidence>
<sequence>MEEQQQQKRQRSHQAAAAAAPPPRVPCARCASDDTKFCYYNNYNTSQPRYYCRTCKRHWTHGGTLRNVPEGGSSSKKNPRRNRKLSPSPSSPAAVFKLSGQPQMLHAAPAIAAAAGVVGAPLPTPVPFFYNGGSGGSAAGLAGDDLSAFQIPGGILPGEFPRAPMPAAPGLNSLGGISLQRLVQQPRSTPDQTSIKQQHGLQHGKLHSPTSASITHAVDLIMCFSIGVDDFFPAVVVVTWIWNLLEKFSVFLLLSEIAELLSPVVHAYAAMCKAAHGIFSHATVACVAIISHAADAPSTGDTKWQIKEIKKSFISLG</sequence>
<dbReference type="PROSITE" id="PS01361">
    <property type="entry name" value="ZF_DOF_1"/>
    <property type="match status" value="1"/>
</dbReference>
<dbReference type="AlphaFoldDB" id="A0A8J5C215"/>
<dbReference type="PANTHER" id="PTHR31992:SF204">
    <property type="entry name" value="DOF ZINC FINGER PROTEIN"/>
    <property type="match status" value="1"/>
</dbReference>
<reference evidence="12 13" key="1">
    <citation type="submission" date="2020-08" db="EMBL/GenBank/DDBJ databases">
        <title>Plant Genome Project.</title>
        <authorList>
            <person name="Zhang R.-G."/>
        </authorList>
    </citation>
    <scope>NUCLEOTIDE SEQUENCE [LARGE SCALE GENOMIC DNA]</scope>
    <source>
        <tissue evidence="12">Rhizome</tissue>
    </source>
</reference>
<comment type="function">
    <text evidence="9">Transcription factor that binds specifically to a 5'-AA[AG]G-3' consensus core sequence.</text>
</comment>
<keyword evidence="3 9" id="KW-0862">Zinc</keyword>